<dbReference type="InterPro" id="IPR036890">
    <property type="entry name" value="HATPase_C_sf"/>
</dbReference>
<comment type="caution">
    <text evidence="3">The sequence shown here is derived from an EMBL/GenBank/DDBJ whole genome shotgun (WGS) entry which is preliminary data.</text>
</comment>
<keyword evidence="1" id="KW-0808">Transferase</keyword>
<gene>
    <name evidence="3" type="ORF">PV517_46760</name>
</gene>
<dbReference type="PANTHER" id="PTHR35526:SF3">
    <property type="entry name" value="ANTI-SIGMA-F FACTOR RSBW"/>
    <property type="match status" value="1"/>
</dbReference>
<protein>
    <submittedName>
        <fullName evidence="3">ATP-binding protein</fullName>
    </submittedName>
</protein>
<dbReference type="Proteomes" id="UP001271723">
    <property type="component" value="Unassembled WGS sequence"/>
</dbReference>
<organism evidence="3 4">
    <name type="scientific">Streptomyces griseiscabiei</name>
    <dbReference type="NCBI Taxonomy" id="2993540"/>
    <lineage>
        <taxon>Bacteria</taxon>
        <taxon>Bacillati</taxon>
        <taxon>Actinomycetota</taxon>
        <taxon>Actinomycetes</taxon>
        <taxon>Kitasatosporales</taxon>
        <taxon>Streptomycetaceae</taxon>
        <taxon>Streptomyces</taxon>
    </lineage>
</organism>
<keyword evidence="4" id="KW-1185">Reference proteome</keyword>
<dbReference type="SUPFAM" id="SSF55874">
    <property type="entry name" value="ATPase domain of HSP90 chaperone/DNA topoisomerase II/histidine kinase"/>
    <property type="match status" value="2"/>
</dbReference>
<dbReference type="InterPro" id="IPR003594">
    <property type="entry name" value="HATPase_dom"/>
</dbReference>
<evidence type="ECO:0000256" key="1">
    <source>
        <dbReference type="ARBA" id="ARBA00022527"/>
    </source>
</evidence>
<keyword evidence="1" id="KW-0418">Kinase</keyword>
<dbReference type="Pfam" id="PF13581">
    <property type="entry name" value="HATPase_c_2"/>
    <property type="match status" value="1"/>
</dbReference>
<dbReference type="GO" id="GO:0005524">
    <property type="term" value="F:ATP binding"/>
    <property type="evidence" value="ECO:0007669"/>
    <property type="project" value="UniProtKB-KW"/>
</dbReference>
<dbReference type="RefSeq" id="WP_256965101.1">
    <property type="nucleotide sequence ID" value="NZ_JAGJBZ010000002.1"/>
</dbReference>
<dbReference type="Gene3D" id="3.30.565.10">
    <property type="entry name" value="Histidine kinase-like ATPase, C-terminal domain"/>
    <property type="match status" value="2"/>
</dbReference>
<proteinExistence type="predicted"/>
<evidence type="ECO:0000313" key="3">
    <source>
        <dbReference type="EMBL" id="MDX2916157.1"/>
    </source>
</evidence>
<feature type="domain" description="Histidine kinase/HSP90-like ATPase" evidence="2">
    <location>
        <begin position="30"/>
        <end position="128"/>
    </location>
</feature>
<keyword evidence="1" id="KW-0723">Serine/threonine-protein kinase</keyword>
<name>A0ABU4LKD1_9ACTN</name>
<keyword evidence="3" id="KW-0067">ATP-binding</keyword>
<reference evidence="3 4" key="1">
    <citation type="journal article" date="2023" name="Microb. Genom.">
        <title>Mesoterricola silvestris gen. nov., sp. nov., Mesoterricola sediminis sp. nov., Geothrix oryzae sp. nov., Geothrix edaphica sp. nov., Geothrix rubra sp. nov., and Geothrix limicola sp. nov., six novel members of Acidobacteriota isolated from soils.</title>
        <authorList>
            <person name="Weisberg A.J."/>
            <person name="Pearce E."/>
            <person name="Kramer C.G."/>
            <person name="Chang J.H."/>
            <person name="Clarke C.R."/>
        </authorList>
    </citation>
    <scope>NUCLEOTIDE SEQUENCE [LARGE SCALE GENOMIC DNA]</scope>
    <source>
        <strain evidence="3 4">NRRL_B-2795</strain>
    </source>
</reference>
<dbReference type="PANTHER" id="PTHR35526">
    <property type="entry name" value="ANTI-SIGMA-F FACTOR RSBW-RELATED"/>
    <property type="match status" value="1"/>
</dbReference>
<evidence type="ECO:0000313" key="4">
    <source>
        <dbReference type="Proteomes" id="UP001271723"/>
    </source>
</evidence>
<keyword evidence="3" id="KW-0547">Nucleotide-binding</keyword>
<sequence>MYAETVLSFARSGGSGAGVIAVADRLVPSQVRQTVRVMLACWGLPGLVDSAQLLATELVTNAFEHGRGSVEVRLYLTATHLVIEVRDGSHVFPVLGDAAVEAVDGRGLFLVASIADRWGVSADGTTTWCSLPFLNRDGGVEPEGVIAIPALVHDESVWTRHAQFRVNEHAAGNARNYTRMYLGQQPAPVNIEAAAAIVHVLVSNAVAYSEGPGYSVVAVHWAVLPAGALVIQVQDERRDFPGFDEAVNCEPAEGERPRGLWTARRLGAEITYAPVEGGKVVQALIRPPVTASA</sequence>
<dbReference type="EMBL" id="JARAVY010000040">
    <property type="protein sequence ID" value="MDX2916157.1"/>
    <property type="molecule type" value="Genomic_DNA"/>
</dbReference>
<evidence type="ECO:0000259" key="2">
    <source>
        <dbReference type="Pfam" id="PF13581"/>
    </source>
</evidence>
<accession>A0ABU4LKD1</accession>
<dbReference type="CDD" id="cd16936">
    <property type="entry name" value="HATPase_RsbW-like"/>
    <property type="match status" value="1"/>
</dbReference>
<dbReference type="InterPro" id="IPR050267">
    <property type="entry name" value="Anti-sigma-factor_SerPK"/>
</dbReference>